<evidence type="ECO:0000256" key="5">
    <source>
        <dbReference type="PROSITE-ProRule" id="PRU00091"/>
    </source>
</evidence>
<keyword evidence="3 5" id="KW-0863">Zinc-finger</keyword>
<accession>A0A667WH01</accession>
<feature type="domain" description="RabBD" evidence="8">
    <location>
        <begin position="40"/>
        <end position="156"/>
    </location>
</feature>
<dbReference type="SUPFAM" id="SSF57903">
    <property type="entry name" value="FYVE/PHD zinc finger"/>
    <property type="match status" value="1"/>
</dbReference>
<dbReference type="GO" id="GO:0043005">
    <property type="term" value="C:neuron projection"/>
    <property type="evidence" value="ECO:0007669"/>
    <property type="project" value="TreeGrafter"/>
</dbReference>
<dbReference type="GO" id="GO:0008270">
    <property type="term" value="F:zinc ion binding"/>
    <property type="evidence" value="ECO:0007669"/>
    <property type="project" value="UniProtKB-KW"/>
</dbReference>
<sequence>MTDTVMGGSSDCWVSNDRQRSMHAKIILSNRGNWTMQPGPGPGPDLTDEEKEIINSVIARAEKMEAMEQERIGRLVNRLDDMKKMVCGDGVSRCLLCGEQLGSPGVSSVVCEDCKKNMCTKCGLQCNSRPRAVWLCKICKEQREVWKRSGAWFFKGFPKHFLPAPMPIAKPRETNAQQAVQPQGPPASEPREVAAQPQSQGTHSGVGPGYTDGAAQGGPVVMKKAVTVQSSRPQPAASATMAQQGEDLRHLITKKPSAMPVCSGITPSIHQVLQL</sequence>
<evidence type="ECO:0000313" key="10">
    <source>
        <dbReference type="Proteomes" id="UP000472263"/>
    </source>
</evidence>
<reference evidence="9" key="3">
    <citation type="submission" date="2025-09" db="UniProtKB">
        <authorList>
            <consortium name="Ensembl"/>
        </authorList>
    </citation>
    <scope>IDENTIFICATION</scope>
</reference>
<dbReference type="GO" id="GO:0006886">
    <property type="term" value="P:intracellular protein transport"/>
    <property type="evidence" value="ECO:0007669"/>
    <property type="project" value="InterPro"/>
</dbReference>
<dbReference type="InterPro" id="IPR043566">
    <property type="entry name" value="Rabphilin/DOC2/Noc2"/>
</dbReference>
<evidence type="ECO:0000259" key="8">
    <source>
        <dbReference type="PROSITE" id="PS50916"/>
    </source>
</evidence>
<dbReference type="InterPro" id="IPR010911">
    <property type="entry name" value="Rab_BD"/>
</dbReference>
<dbReference type="GO" id="GO:0061669">
    <property type="term" value="P:spontaneous neurotransmitter secretion"/>
    <property type="evidence" value="ECO:0007669"/>
    <property type="project" value="TreeGrafter"/>
</dbReference>
<dbReference type="InterPro" id="IPR013083">
    <property type="entry name" value="Znf_RING/FYVE/PHD"/>
</dbReference>
<dbReference type="GO" id="GO:0006887">
    <property type="term" value="P:exocytosis"/>
    <property type="evidence" value="ECO:0007669"/>
    <property type="project" value="TreeGrafter"/>
</dbReference>
<reference evidence="9" key="2">
    <citation type="submission" date="2025-08" db="UniProtKB">
        <authorList>
            <consortium name="Ensembl"/>
        </authorList>
    </citation>
    <scope>IDENTIFICATION</scope>
</reference>
<dbReference type="Ensembl" id="ENSMMDT00005000767.1">
    <property type="protein sequence ID" value="ENSMMDP00005000753.1"/>
    <property type="gene ID" value="ENSMMDG00005000460.1"/>
</dbReference>
<feature type="region of interest" description="Disordered" evidence="6">
    <location>
        <begin position="173"/>
        <end position="217"/>
    </location>
</feature>
<dbReference type="GO" id="GO:0045211">
    <property type="term" value="C:postsynaptic membrane"/>
    <property type="evidence" value="ECO:0007669"/>
    <property type="project" value="TreeGrafter"/>
</dbReference>
<evidence type="ECO:0000256" key="6">
    <source>
        <dbReference type="SAM" id="MobiDB-lite"/>
    </source>
</evidence>
<evidence type="ECO:0008006" key="11">
    <source>
        <dbReference type="Google" id="ProtNLM"/>
    </source>
</evidence>
<evidence type="ECO:0000256" key="4">
    <source>
        <dbReference type="ARBA" id="ARBA00022833"/>
    </source>
</evidence>
<comment type="subcellular location">
    <subcellularLocation>
        <location evidence="1">Cytoplasmic vesicle</location>
        <location evidence="1">Secretory vesicle membrane</location>
    </subcellularLocation>
</comment>
<evidence type="ECO:0000313" key="9">
    <source>
        <dbReference type="Ensembl" id="ENSMMDP00005000753.1"/>
    </source>
</evidence>
<dbReference type="InterPro" id="IPR011011">
    <property type="entry name" value="Znf_FYVE_PHD"/>
</dbReference>
<dbReference type="Proteomes" id="UP000472263">
    <property type="component" value="Chromosome 9"/>
</dbReference>
<dbReference type="PROSITE" id="PS50178">
    <property type="entry name" value="ZF_FYVE"/>
    <property type="match status" value="1"/>
</dbReference>
<organism evidence="9 10">
    <name type="scientific">Myripristis murdjan</name>
    <name type="common">pinecone soldierfish</name>
    <dbReference type="NCBI Taxonomy" id="586833"/>
    <lineage>
        <taxon>Eukaryota</taxon>
        <taxon>Metazoa</taxon>
        <taxon>Chordata</taxon>
        <taxon>Craniata</taxon>
        <taxon>Vertebrata</taxon>
        <taxon>Euteleostomi</taxon>
        <taxon>Actinopterygii</taxon>
        <taxon>Neopterygii</taxon>
        <taxon>Teleostei</taxon>
        <taxon>Neoteleostei</taxon>
        <taxon>Acanthomorphata</taxon>
        <taxon>Holocentriformes</taxon>
        <taxon>Holocentridae</taxon>
        <taxon>Myripristis</taxon>
    </lineage>
</organism>
<protein>
    <recommendedName>
        <fullName evidence="11">Rabphilin 3A homolog (mouse), b</fullName>
    </recommendedName>
</protein>
<evidence type="ECO:0000256" key="3">
    <source>
        <dbReference type="ARBA" id="ARBA00022771"/>
    </source>
</evidence>
<dbReference type="InParanoid" id="A0A667WH01"/>
<dbReference type="GeneTree" id="ENSGT00940000157468"/>
<dbReference type="AlphaFoldDB" id="A0A667WH01"/>
<dbReference type="FunFam" id="3.30.40.10:FF:000182">
    <property type="entry name" value="rabphilin-3A isoform X1"/>
    <property type="match status" value="1"/>
</dbReference>
<dbReference type="InterPro" id="IPR017455">
    <property type="entry name" value="Znf_FYVE-rel"/>
</dbReference>
<proteinExistence type="predicted"/>
<dbReference type="Gene3D" id="3.30.40.10">
    <property type="entry name" value="Zinc/RING finger domain, C3HC4 (zinc finger)"/>
    <property type="match status" value="1"/>
</dbReference>
<feature type="domain" description="FYVE-type" evidence="7">
    <location>
        <begin position="88"/>
        <end position="144"/>
    </location>
</feature>
<evidence type="ECO:0000256" key="1">
    <source>
        <dbReference type="ARBA" id="ARBA00004250"/>
    </source>
</evidence>
<dbReference type="InterPro" id="IPR041282">
    <property type="entry name" value="FYVE_2"/>
</dbReference>
<dbReference type="PANTHER" id="PTHR45729">
    <property type="entry name" value="RABPHILIN, ISOFORM A"/>
    <property type="match status" value="1"/>
</dbReference>
<evidence type="ECO:0000259" key="7">
    <source>
        <dbReference type="PROSITE" id="PS50178"/>
    </source>
</evidence>
<dbReference type="PROSITE" id="PS50916">
    <property type="entry name" value="RABBD"/>
    <property type="match status" value="1"/>
</dbReference>
<keyword evidence="4" id="KW-0862">Zinc</keyword>
<dbReference type="Pfam" id="PF02318">
    <property type="entry name" value="FYVE_2"/>
    <property type="match status" value="1"/>
</dbReference>
<reference evidence="9" key="1">
    <citation type="submission" date="2019-06" db="EMBL/GenBank/DDBJ databases">
        <authorList>
            <consortium name="Wellcome Sanger Institute Data Sharing"/>
        </authorList>
    </citation>
    <scope>NUCLEOTIDE SEQUENCE [LARGE SCALE GENOMIC DNA]</scope>
</reference>
<keyword evidence="2" id="KW-0479">Metal-binding</keyword>
<dbReference type="PANTHER" id="PTHR45729:SF3">
    <property type="entry name" value="RABPHILIN-3A"/>
    <property type="match status" value="1"/>
</dbReference>
<dbReference type="GO" id="GO:0017158">
    <property type="term" value="P:regulation of calcium ion-dependent exocytosis"/>
    <property type="evidence" value="ECO:0007669"/>
    <property type="project" value="TreeGrafter"/>
</dbReference>
<keyword evidence="10" id="KW-1185">Reference proteome</keyword>
<dbReference type="GO" id="GO:0098850">
    <property type="term" value="C:extrinsic component of synaptic vesicle membrane"/>
    <property type="evidence" value="ECO:0007669"/>
    <property type="project" value="TreeGrafter"/>
</dbReference>
<name>A0A667WH01_9TELE</name>
<dbReference type="GO" id="GO:0031267">
    <property type="term" value="F:small GTPase binding"/>
    <property type="evidence" value="ECO:0007669"/>
    <property type="project" value="InterPro"/>
</dbReference>
<evidence type="ECO:0000256" key="2">
    <source>
        <dbReference type="ARBA" id="ARBA00022723"/>
    </source>
</evidence>